<organism evidence="6 7">
    <name type="scientific">Nephila pilipes</name>
    <name type="common">Giant wood spider</name>
    <name type="synonym">Nephila maculata</name>
    <dbReference type="NCBI Taxonomy" id="299642"/>
    <lineage>
        <taxon>Eukaryota</taxon>
        <taxon>Metazoa</taxon>
        <taxon>Ecdysozoa</taxon>
        <taxon>Arthropoda</taxon>
        <taxon>Chelicerata</taxon>
        <taxon>Arachnida</taxon>
        <taxon>Araneae</taxon>
        <taxon>Araneomorphae</taxon>
        <taxon>Entelegynae</taxon>
        <taxon>Araneoidea</taxon>
        <taxon>Nephilidae</taxon>
        <taxon>Nephila</taxon>
    </lineage>
</organism>
<dbReference type="SUPFAM" id="SSF48371">
    <property type="entry name" value="ARM repeat"/>
    <property type="match status" value="1"/>
</dbReference>
<dbReference type="OrthoDB" id="6421132at2759"/>
<dbReference type="Pfam" id="PF25151">
    <property type="entry name" value="TPR_Trm732_C"/>
    <property type="match status" value="1"/>
</dbReference>
<evidence type="ECO:0000259" key="5">
    <source>
        <dbReference type="Pfam" id="PF25151"/>
    </source>
</evidence>
<evidence type="ECO:0000256" key="1">
    <source>
        <dbReference type="ARBA" id="ARBA00010409"/>
    </source>
</evidence>
<evidence type="ECO:0000313" key="7">
    <source>
        <dbReference type="Proteomes" id="UP000887013"/>
    </source>
</evidence>
<gene>
    <name evidence="6" type="primary">THADA</name>
    <name evidence="6" type="ORF">NPIL_623761</name>
</gene>
<protein>
    <recommendedName>
        <fullName evidence="3">tRNA (32-2'-O)-methyltransferase regulator THADA</fullName>
    </recommendedName>
</protein>
<evidence type="ECO:0000256" key="2">
    <source>
        <dbReference type="ARBA" id="ARBA00022694"/>
    </source>
</evidence>
<comment type="caution">
    <text evidence="6">The sequence shown here is derived from an EMBL/GenBank/DDBJ whole genome shotgun (WGS) entry which is preliminary data.</text>
</comment>
<dbReference type="Pfam" id="PF10350">
    <property type="entry name" value="DUF2428"/>
    <property type="match status" value="1"/>
</dbReference>
<feature type="domain" description="tRNA (32-2'-O)-methyltransferase regulator THADA-like C-terminal TPR repeats region" evidence="5">
    <location>
        <begin position="98"/>
        <end position="258"/>
    </location>
</feature>
<keyword evidence="7" id="KW-1185">Reference proteome</keyword>
<dbReference type="GO" id="GO:0005829">
    <property type="term" value="C:cytosol"/>
    <property type="evidence" value="ECO:0007669"/>
    <property type="project" value="TreeGrafter"/>
</dbReference>
<keyword evidence="2" id="KW-0819">tRNA processing</keyword>
<dbReference type="InterPro" id="IPR051954">
    <property type="entry name" value="tRNA_methyltransferase_THADA"/>
</dbReference>
<dbReference type="EMBL" id="BMAW01117350">
    <property type="protein sequence ID" value="GFT74739.1"/>
    <property type="molecule type" value="Genomic_DNA"/>
</dbReference>
<name>A0A8X6PPJ4_NEPPI</name>
<dbReference type="AlphaFoldDB" id="A0A8X6PPJ4"/>
<dbReference type="PANTHER" id="PTHR14387">
    <property type="entry name" value="THADA/DEATH RECEPTOR INTERACTING PROTEIN"/>
    <property type="match status" value="1"/>
</dbReference>
<dbReference type="InterPro" id="IPR019442">
    <property type="entry name" value="THADA/TRM732_DUF2428"/>
</dbReference>
<dbReference type="GO" id="GO:0030488">
    <property type="term" value="P:tRNA methylation"/>
    <property type="evidence" value="ECO:0007669"/>
    <property type="project" value="TreeGrafter"/>
</dbReference>
<evidence type="ECO:0000256" key="3">
    <source>
        <dbReference type="ARBA" id="ARBA00035698"/>
    </source>
</evidence>
<dbReference type="Proteomes" id="UP000887013">
    <property type="component" value="Unassembled WGS sequence"/>
</dbReference>
<accession>A0A8X6PPJ4</accession>
<proteinExistence type="inferred from homology"/>
<sequence>MNLCSTRRSAGLPFIIQALLTSEPGISSSLFFKDTISSLLSMASIQKIEGNLDEKVHALNILRALFRDACLSDVLIPFVSEALKVSIIGFKSQSWAVRNSSTLLFSALMTRIFGVISSQDEGGRKNHLTGRTFFSYYKESYAFLFNELEHCVSVLSKNQESISLVPALYPILLLLGRLYPAPGECDSRLVSFIPFLDVCSSSPVWKVRVLVAKALVPLISAENYLFTLQSLFDSLPHTGNVIQGHNRIHGKCLQILYLLRECCHLSEEHKKLIEKNLYFWVHSHSELAMKFNKCYTTRAAFLEVILAAITMNITLDATFLLNVTKDVLSEIMTISKDPDKEYYLNLAVIIVLLSLQQMEQGKVYIFLGNFGCKSDSVSVFIQHFLVTPYESVQSIVLQFLVCIFQKENRICGPNLDSSISPIFFSNVISIAVCTLIEKHSSVFSDLHNDQDLTKFILKMLAMENINPSSLGLVFHLLYLMPSTVDLEWDFIEQNQASCSCVKLEYVLSHMKNCKRDDISNPMLLFSTCVVVKICTSSIQKISSDLSSCTKCMTVLKKWSEVMEESSGSENCISKRRAVLNAFQIIPYELLLNKSRILDDFTIKLWQALLYLLIDDEPEIKQMSSELIISMKASGESERRILPVVPSMALDIMIEIFIKAQLCSSSQCVAVLLNWMLSCEVQTFDCVGDEQPFDRGELNVFAEDLLLTNIVYKHLSQYLQSKCIGKSFSLSLKKVSNWKFSTDSKIDDEVSIDQIVISFLSELDAILQRLLSRGAVSSLLDCHFDVDLLQISQRLYAIMCFSSWISESVKCLGLAILAKMKKIKGRPFFLEDLLSQVKMCFLKNETH</sequence>
<evidence type="ECO:0000259" key="4">
    <source>
        <dbReference type="Pfam" id="PF10350"/>
    </source>
</evidence>
<dbReference type="PANTHER" id="PTHR14387:SF7">
    <property type="entry name" value="THYROID ADENOMA-ASSOCIATED PROTEIN"/>
    <property type="match status" value="1"/>
</dbReference>
<comment type="similarity">
    <text evidence="1">Belongs to the THADA family.</text>
</comment>
<reference evidence="6" key="1">
    <citation type="submission" date="2020-08" db="EMBL/GenBank/DDBJ databases">
        <title>Multicomponent nature underlies the extraordinary mechanical properties of spider dragline silk.</title>
        <authorList>
            <person name="Kono N."/>
            <person name="Nakamura H."/>
            <person name="Mori M."/>
            <person name="Yoshida Y."/>
            <person name="Ohtoshi R."/>
            <person name="Malay A.D."/>
            <person name="Moran D.A.P."/>
            <person name="Tomita M."/>
            <person name="Numata K."/>
            <person name="Arakawa K."/>
        </authorList>
    </citation>
    <scope>NUCLEOTIDE SEQUENCE</scope>
</reference>
<feature type="domain" description="DUF2428" evidence="4">
    <location>
        <begin position="2"/>
        <end position="96"/>
    </location>
</feature>
<dbReference type="InterPro" id="IPR016024">
    <property type="entry name" value="ARM-type_fold"/>
</dbReference>
<evidence type="ECO:0000313" key="6">
    <source>
        <dbReference type="EMBL" id="GFT74739.1"/>
    </source>
</evidence>
<dbReference type="InterPro" id="IPR056842">
    <property type="entry name" value="THADA-like_TPR_C"/>
</dbReference>